<dbReference type="EMBL" id="QROC01000006">
    <property type="protein sequence ID" value="RHK99784.1"/>
    <property type="molecule type" value="Genomic_DNA"/>
</dbReference>
<dbReference type="Proteomes" id="UP000284417">
    <property type="component" value="Unassembled WGS sequence"/>
</dbReference>
<sequence length="59" mass="7207">MLTAVLLLVFFTLLRQSRRIKYTPKIRWQKEYEVNCRIKLAFFRKAAGFIRQLITMQKE</sequence>
<dbReference type="AlphaFoldDB" id="A0A415HY99"/>
<accession>A0A415HY99</accession>
<protein>
    <submittedName>
        <fullName evidence="1">Uncharacterized protein</fullName>
    </submittedName>
</protein>
<name>A0A415HY99_9BACE</name>
<evidence type="ECO:0000313" key="1">
    <source>
        <dbReference type="EMBL" id="RHK99784.1"/>
    </source>
</evidence>
<proteinExistence type="predicted"/>
<evidence type="ECO:0000313" key="2">
    <source>
        <dbReference type="Proteomes" id="UP000284417"/>
    </source>
</evidence>
<organism evidence="1 2">
    <name type="scientific">Bacteroides xylanisolvens</name>
    <dbReference type="NCBI Taxonomy" id="371601"/>
    <lineage>
        <taxon>Bacteria</taxon>
        <taxon>Pseudomonadati</taxon>
        <taxon>Bacteroidota</taxon>
        <taxon>Bacteroidia</taxon>
        <taxon>Bacteroidales</taxon>
        <taxon>Bacteroidaceae</taxon>
        <taxon>Bacteroides</taxon>
    </lineage>
</organism>
<reference evidence="1 2" key="1">
    <citation type="submission" date="2018-08" db="EMBL/GenBank/DDBJ databases">
        <title>A genome reference for cultivated species of the human gut microbiota.</title>
        <authorList>
            <person name="Zou Y."/>
            <person name="Xue W."/>
            <person name="Luo G."/>
        </authorList>
    </citation>
    <scope>NUCLEOTIDE SEQUENCE [LARGE SCALE GENOMIC DNA]</scope>
    <source>
        <strain evidence="1 2">AF39-6AC</strain>
    </source>
</reference>
<comment type="caution">
    <text evidence="1">The sequence shown here is derived from an EMBL/GenBank/DDBJ whole genome shotgun (WGS) entry which is preliminary data.</text>
</comment>
<gene>
    <name evidence="1" type="ORF">DW042_05530</name>
</gene>